<dbReference type="Gene3D" id="3.40.50.1110">
    <property type="entry name" value="SGNH hydrolase"/>
    <property type="match status" value="1"/>
</dbReference>
<evidence type="ECO:0008006" key="4">
    <source>
        <dbReference type="Google" id="ProtNLM"/>
    </source>
</evidence>
<reference evidence="2 3" key="1">
    <citation type="submission" date="2019-05" db="EMBL/GenBank/DDBJ databases">
        <title>Mikania micrantha, genome provides insights into the molecular mechanism of rapid growth.</title>
        <authorList>
            <person name="Liu B."/>
        </authorList>
    </citation>
    <scope>NUCLEOTIDE SEQUENCE [LARGE SCALE GENOMIC DNA]</scope>
    <source>
        <strain evidence="2">NLD-2019</strain>
        <tissue evidence="2">Leaf</tissue>
    </source>
</reference>
<dbReference type="PANTHER" id="PTHR45642:SF30">
    <property type="entry name" value="SGNH HYDROLASE-TYPE ESTERASE DOMAIN-CONTAINING PROTEIN"/>
    <property type="match status" value="1"/>
</dbReference>
<dbReference type="CDD" id="cd01837">
    <property type="entry name" value="SGNH_plant_lipase_like"/>
    <property type="match status" value="1"/>
</dbReference>
<dbReference type="GO" id="GO:0016788">
    <property type="term" value="F:hydrolase activity, acting on ester bonds"/>
    <property type="evidence" value="ECO:0007669"/>
    <property type="project" value="InterPro"/>
</dbReference>
<dbReference type="InterPro" id="IPR035669">
    <property type="entry name" value="SGNH_plant_lipase-like"/>
</dbReference>
<dbReference type="Pfam" id="PF00657">
    <property type="entry name" value="Lipase_GDSL"/>
    <property type="match status" value="1"/>
</dbReference>
<keyword evidence="3" id="KW-1185">Reference proteome</keyword>
<comment type="caution">
    <text evidence="2">The sequence shown here is derived from an EMBL/GenBank/DDBJ whole genome shotgun (WGS) entry which is preliminary data.</text>
</comment>
<protein>
    <recommendedName>
        <fullName evidence="4">SGNH hydrolase-type esterase domain-containing protein</fullName>
    </recommendedName>
</protein>
<organism evidence="2 3">
    <name type="scientific">Mikania micrantha</name>
    <name type="common">bitter vine</name>
    <dbReference type="NCBI Taxonomy" id="192012"/>
    <lineage>
        <taxon>Eukaryota</taxon>
        <taxon>Viridiplantae</taxon>
        <taxon>Streptophyta</taxon>
        <taxon>Embryophyta</taxon>
        <taxon>Tracheophyta</taxon>
        <taxon>Spermatophyta</taxon>
        <taxon>Magnoliopsida</taxon>
        <taxon>eudicotyledons</taxon>
        <taxon>Gunneridae</taxon>
        <taxon>Pentapetalae</taxon>
        <taxon>asterids</taxon>
        <taxon>campanulids</taxon>
        <taxon>Asterales</taxon>
        <taxon>Asteraceae</taxon>
        <taxon>Asteroideae</taxon>
        <taxon>Heliantheae alliance</taxon>
        <taxon>Eupatorieae</taxon>
        <taxon>Mikania</taxon>
    </lineage>
</organism>
<dbReference type="FunFam" id="3.40.50.1110:FF:000003">
    <property type="entry name" value="GDSL esterase/lipase APG"/>
    <property type="match status" value="1"/>
</dbReference>
<dbReference type="AlphaFoldDB" id="A0A5N6PCM3"/>
<proteinExistence type="inferred from homology"/>
<dbReference type="Proteomes" id="UP000326396">
    <property type="component" value="Linkage Group LG13"/>
</dbReference>
<accession>A0A5N6PCM3</accession>
<dbReference type="SUPFAM" id="SSF52266">
    <property type="entry name" value="SGNH hydrolase"/>
    <property type="match status" value="1"/>
</dbReference>
<evidence type="ECO:0000313" key="3">
    <source>
        <dbReference type="Proteomes" id="UP000326396"/>
    </source>
</evidence>
<dbReference type="OrthoDB" id="1600564at2759"/>
<dbReference type="InterPro" id="IPR036514">
    <property type="entry name" value="SGNH_hydro_sf"/>
</dbReference>
<dbReference type="InterPro" id="IPR050592">
    <property type="entry name" value="GDSL_lipolytic_enzyme"/>
</dbReference>
<dbReference type="InterPro" id="IPR001087">
    <property type="entry name" value="GDSL"/>
</dbReference>
<evidence type="ECO:0000313" key="2">
    <source>
        <dbReference type="EMBL" id="KAD6119900.1"/>
    </source>
</evidence>
<gene>
    <name evidence="2" type="ORF">E3N88_11171</name>
</gene>
<sequence>MGGDHNCRAACRVHKSMPMWISLFQHKMKNPNKIKGDGQNITMFPAILIFGDSTVDTGNNNYITTAIKANHYPYGKDFPTHVPTGRFSNGRLSVDFLASMLGVKQSIPPFLHPGLSAYELLTGVSFASAGTGYDTLTAAITRVLPMSKQLDYFRSYSERLKKIVGEKEAQRVINHALVSVSAGTNDFIFNFYDIPTRRVEFNIYNYQEFILERLHDFVKELYKLGCKTMIITGLPPIGCLPIQITAKYTEQLARKCVEQQNVEAQIYNRKLLELIVHKQMSLKGSRIFYADIYKPIIDMIRSPETYGFSETVKGCCGTGLLEAGPICTPLTPMCQNSSQYLFFDSIHPSEKAYRYVTKCIVKQILDTL</sequence>
<dbReference type="EMBL" id="SZYD01000005">
    <property type="protein sequence ID" value="KAD6119900.1"/>
    <property type="molecule type" value="Genomic_DNA"/>
</dbReference>
<comment type="similarity">
    <text evidence="1">Belongs to the 'GDSL' lipolytic enzyme family.</text>
</comment>
<name>A0A5N6PCM3_9ASTR</name>
<evidence type="ECO:0000256" key="1">
    <source>
        <dbReference type="ARBA" id="ARBA00008668"/>
    </source>
</evidence>
<dbReference type="PANTHER" id="PTHR45642">
    <property type="entry name" value="GDSL ESTERASE/LIPASE EXL3"/>
    <property type="match status" value="1"/>
</dbReference>